<feature type="binding site" evidence="19">
    <location>
        <position position="315"/>
    </location>
    <ligand>
        <name>GTP</name>
        <dbReference type="ChEBI" id="CHEBI:37565"/>
    </ligand>
</feature>
<feature type="binding site" evidence="19">
    <location>
        <begin position="293"/>
        <end position="295"/>
    </location>
    <ligand>
        <name>GTP</name>
        <dbReference type="ChEBI" id="CHEBI:37565"/>
    </ligand>
</feature>
<feature type="region of interest" description="GTP cyclohydrolase II" evidence="19">
    <location>
        <begin position="200"/>
        <end position="397"/>
    </location>
</feature>
<comment type="pathway">
    <text evidence="4 19">Cofactor biosynthesis; riboflavin biosynthesis; 5-amino-6-(D-ribitylamino)uracil from GTP: step 1/4.</text>
</comment>
<comment type="caution">
    <text evidence="21">The sequence shown here is derived from an EMBL/GenBank/DDBJ whole genome shotgun (WGS) entry which is preliminary data.</text>
</comment>
<comment type="cofactor">
    <cofactor evidence="19">
        <name>Mg(2+)</name>
        <dbReference type="ChEBI" id="CHEBI:18420"/>
    </cofactor>
    <cofactor evidence="19">
        <name>Mn(2+)</name>
        <dbReference type="ChEBI" id="CHEBI:29035"/>
    </cofactor>
    <text evidence="19">Binds 2 divalent metal cations per subunit. Magnesium or manganese.</text>
</comment>
<keyword evidence="15 19" id="KW-0456">Lyase</keyword>
<dbReference type="RefSeq" id="WP_168008719.1">
    <property type="nucleotide sequence ID" value="NZ_JAATHJ010000031.1"/>
</dbReference>
<dbReference type="NCBIfam" id="NF001591">
    <property type="entry name" value="PRK00393.1"/>
    <property type="match status" value="1"/>
</dbReference>
<dbReference type="NCBIfam" id="NF006803">
    <property type="entry name" value="PRK09311.1"/>
    <property type="match status" value="1"/>
</dbReference>
<evidence type="ECO:0000256" key="12">
    <source>
        <dbReference type="ARBA" id="ARBA00022842"/>
    </source>
</evidence>
<feature type="binding site" evidence="19">
    <location>
        <position position="355"/>
    </location>
    <ligand>
        <name>GTP</name>
        <dbReference type="ChEBI" id="CHEBI:37565"/>
    </ligand>
</feature>
<dbReference type="InterPro" id="IPR000926">
    <property type="entry name" value="RibA"/>
</dbReference>
<feature type="site" description="Essential for DHBP synthase activity" evidence="19">
    <location>
        <position position="124"/>
    </location>
</feature>
<dbReference type="InterPro" id="IPR017945">
    <property type="entry name" value="DHBP_synth_RibB-like_a/b_dom"/>
</dbReference>
<evidence type="ECO:0000256" key="6">
    <source>
        <dbReference type="ARBA" id="ARBA00005520"/>
    </source>
</evidence>
<dbReference type="InterPro" id="IPR016299">
    <property type="entry name" value="Riboflavin_synth_RibBA"/>
</dbReference>
<dbReference type="GO" id="GO:0008270">
    <property type="term" value="F:zinc ion binding"/>
    <property type="evidence" value="ECO:0007669"/>
    <property type="project" value="UniProtKB-UniRule"/>
</dbReference>
<feature type="binding site" evidence="19">
    <location>
        <begin position="138"/>
        <end position="142"/>
    </location>
    <ligand>
        <name>D-ribulose 5-phosphate</name>
        <dbReference type="ChEBI" id="CHEBI:58121"/>
    </ligand>
</feature>
<reference evidence="21 22" key="1">
    <citation type="submission" date="2020-03" db="EMBL/GenBank/DDBJ databases">
        <title>Assessment of the enzymatic potential of alkaline-tolerant lipase obtained from Bacillus luteus H11 (technogenic soil) for the bioremediation of saline soils contaminated with petroleum substances.</title>
        <authorList>
            <person name="Kalwasinska A."/>
        </authorList>
    </citation>
    <scope>NUCLEOTIDE SEQUENCE [LARGE SCALE GENOMIC DNA]</scope>
    <source>
        <strain evidence="21 22">H11</strain>
    </source>
</reference>
<evidence type="ECO:0000256" key="13">
    <source>
        <dbReference type="ARBA" id="ARBA00023134"/>
    </source>
</evidence>
<feature type="active site" description="Nucleophile; for GTP cyclohydrolase activity" evidence="19">
    <location>
        <position position="329"/>
    </location>
</feature>
<feature type="binding site" evidence="19">
    <location>
        <position position="266"/>
    </location>
    <ligand>
        <name>Zn(2+)</name>
        <dbReference type="ChEBI" id="CHEBI:29105"/>
        <note>catalytic</note>
    </ligand>
</feature>
<keyword evidence="10 19" id="KW-0378">Hydrolase</keyword>
<dbReference type="AlphaFoldDB" id="A0A969Q0D7"/>
<keyword evidence="12 19" id="KW-0460">Magnesium</keyword>
<dbReference type="Proteomes" id="UP000752012">
    <property type="component" value="Unassembled WGS sequence"/>
</dbReference>
<comment type="cofactor">
    <cofactor evidence="19">
        <name>Zn(2+)</name>
        <dbReference type="ChEBI" id="CHEBI:29105"/>
    </cofactor>
    <text evidence="19">Binds 1 zinc ion per subunit.</text>
</comment>
<feature type="active site" description="Proton acceptor; for GTP cyclohydrolase activity" evidence="19">
    <location>
        <position position="327"/>
    </location>
</feature>
<feature type="domain" description="GTP cyclohydrolase II" evidence="20">
    <location>
        <begin position="206"/>
        <end position="371"/>
    </location>
</feature>
<feature type="binding site" evidence="19">
    <location>
        <position position="350"/>
    </location>
    <ligand>
        <name>GTP</name>
        <dbReference type="ChEBI" id="CHEBI:37565"/>
    </ligand>
</feature>
<dbReference type="GO" id="GO:0030145">
    <property type="term" value="F:manganese ion binding"/>
    <property type="evidence" value="ECO:0007669"/>
    <property type="project" value="UniProtKB-UniRule"/>
</dbReference>
<dbReference type="EMBL" id="JAATHJ010000031">
    <property type="protein sequence ID" value="NJP38837.1"/>
    <property type="molecule type" value="Genomic_DNA"/>
</dbReference>
<dbReference type="EC" id="4.1.99.12" evidence="19"/>
<feature type="region of interest" description="DHBP synthase" evidence="19">
    <location>
        <begin position="1"/>
        <end position="199"/>
    </location>
</feature>
<comment type="cofactor">
    <cofactor evidence="2">
        <name>Mn(2+)</name>
        <dbReference type="ChEBI" id="CHEBI:29035"/>
    </cofactor>
</comment>
<dbReference type="SUPFAM" id="SSF142695">
    <property type="entry name" value="RibA-like"/>
    <property type="match status" value="1"/>
</dbReference>
<dbReference type="HAMAP" id="MF_00179">
    <property type="entry name" value="RibA"/>
    <property type="match status" value="1"/>
</dbReference>
<evidence type="ECO:0000256" key="15">
    <source>
        <dbReference type="ARBA" id="ARBA00023239"/>
    </source>
</evidence>
<evidence type="ECO:0000256" key="8">
    <source>
        <dbReference type="ARBA" id="ARBA00022723"/>
    </source>
</evidence>
<evidence type="ECO:0000256" key="1">
    <source>
        <dbReference type="ARBA" id="ARBA00000141"/>
    </source>
</evidence>
<keyword evidence="14 19" id="KW-0464">Manganese</keyword>
<dbReference type="HAMAP" id="MF_00180">
    <property type="entry name" value="RibB"/>
    <property type="match status" value="1"/>
</dbReference>
<dbReference type="PANTHER" id="PTHR21327:SF18">
    <property type="entry name" value="3,4-DIHYDROXY-2-BUTANONE 4-PHOSPHATE SYNTHASE"/>
    <property type="match status" value="1"/>
</dbReference>
<keyword evidence="11 19" id="KW-0862">Zinc</keyword>
<comment type="catalytic activity">
    <reaction evidence="1 19">
        <text>D-ribulose 5-phosphate = (2S)-2-hydroxy-3-oxobutyl phosphate + formate + H(+)</text>
        <dbReference type="Rhea" id="RHEA:18457"/>
        <dbReference type="ChEBI" id="CHEBI:15378"/>
        <dbReference type="ChEBI" id="CHEBI:15740"/>
        <dbReference type="ChEBI" id="CHEBI:58121"/>
        <dbReference type="ChEBI" id="CHEBI:58830"/>
        <dbReference type="EC" id="4.1.99.12"/>
    </reaction>
</comment>
<dbReference type="Gene3D" id="3.40.50.10990">
    <property type="entry name" value="GTP cyclohydrolase II"/>
    <property type="match status" value="1"/>
</dbReference>
<dbReference type="InterPro" id="IPR000422">
    <property type="entry name" value="DHBP_synthase_RibB"/>
</dbReference>
<evidence type="ECO:0000256" key="14">
    <source>
        <dbReference type="ARBA" id="ARBA00023211"/>
    </source>
</evidence>
<organism evidence="21 22">
    <name type="scientific">Alkalicoccus luteus</name>
    <dbReference type="NCBI Taxonomy" id="1237094"/>
    <lineage>
        <taxon>Bacteria</taxon>
        <taxon>Bacillati</taxon>
        <taxon>Bacillota</taxon>
        <taxon>Bacilli</taxon>
        <taxon>Bacillales</taxon>
        <taxon>Bacillaceae</taxon>
        <taxon>Alkalicoccus</taxon>
    </lineage>
</organism>
<dbReference type="GO" id="GO:0005829">
    <property type="term" value="C:cytosol"/>
    <property type="evidence" value="ECO:0007669"/>
    <property type="project" value="TreeGrafter"/>
</dbReference>
<dbReference type="CDD" id="cd00641">
    <property type="entry name" value="GTP_cyclohydro2"/>
    <property type="match status" value="1"/>
</dbReference>
<feature type="site" description="Essential for DHBP synthase activity" evidence="19">
    <location>
        <position position="162"/>
    </location>
</feature>
<feature type="binding site" evidence="19">
    <location>
        <position position="255"/>
    </location>
    <ligand>
        <name>Zn(2+)</name>
        <dbReference type="ChEBI" id="CHEBI:29105"/>
        <note>catalytic</note>
    </ligand>
</feature>
<evidence type="ECO:0000256" key="17">
    <source>
        <dbReference type="ARBA" id="ARBA00043932"/>
    </source>
</evidence>
<keyword evidence="9 19" id="KW-0547">Nucleotide-binding</keyword>
<evidence type="ECO:0000256" key="18">
    <source>
        <dbReference type="ARBA" id="ARBA00049295"/>
    </source>
</evidence>
<dbReference type="PIRSF" id="PIRSF001259">
    <property type="entry name" value="RibA"/>
    <property type="match status" value="1"/>
</dbReference>
<feature type="binding site" evidence="19">
    <location>
        <begin position="250"/>
        <end position="254"/>
    </location>
    <ligand>
        <name>GTP</name>
        <dbReference type="ChEBI" id="CHEBI:37565"/>
    </ligand>
</feature>
<comment type="similarity">
    <text evidence="6 19">In the N-terminal section; belongs to the DHBP synthase family.</text>
</comment>
<evidence type="ECO:0000256" key="2">
    <source>
        <dbReference type="ARBA" id="ARBA00001936"/>
    </source>
</evidence>
<feature type="binding site" evidence="19">
    <location>
        <position position="271"/>
    </location>
    <ligand>
        <name>GTP</name>
        <dbReference type="ChEBI" id="CHEBI:37565"/>
    </ligand>
</feature>
<dbReference type="InterPro" id="IPR036144">
    <property type="entry name" value="RibA-like_sf"/>
</dbReference>
<protein>
    <recommendedName>
        <fullName evidence="19">Riboflavin biosynthesis protein RibBA</fullName>
    </recommendedName>
    <domain>
        <recommendedName>
            <fullName evidence="19">3,4-dihydroxy-2-butanone 4-phosphate synthase</fullName>
            <shortName evidence="19">DHBP synthase</shortName>
            <ecNumber evidence="19">4.1.99.12</ecNumber>
        </recommendedName>
    </domain>
    <domain>
        <recommendedName>
            <fullName evidence="19">GTP cyclohydrolase-2</fullName>
            <ecNumber evidence="19">3.5.4.25</ecNumber>
        </recommendedName>
        <alternativeName>
            <fullName evidence="19">GTP cyclohydrolase II</fullName>
        </alternativeName>
    </domain>
</protein>
<evidence type="ECO:0000256" key="16">
    <source>
        <dbReference type="ARBA" id="ARBA00023268"/>
    </source>
</evidence>
<proteinExistence type="inferred from homology"/>
<dbReference type="PANTHER" id="PTHR21327">
    <property type="entry name" value="GTP CYCLOHYDROLASE II-RELATED"/>
    <property type="match status" value="1"/>
</dbReference>
<dbReference type="NCBIfam" id="TIGR00505">
    <property type="entry name" value="ribA"/>
    <property type="match status" value="1"/>
</dbReference>
<dbReference type="HAMAP" id="MF_01283">
    <property type="entry name" value="RibBA"/>
    <property type="match status" value="1"/>
</dbReference>
<keyword evidence="16 19" id="KW-0511">Multifunctional enzyme</keyword>
<evidence type="ECO:0000256" key="4">
    <source>
        <dbReference type="ARBA" id="ARBA00004853"/>
    </source>
</evidence>
<dbReference type="GO" id="GO:0009231">
    <property type="term" value="P:riboflavin biosynthetic process"/>
    <property type="evidence" value="ECO:0007669"/>
    <property type="project" value="UniProtKB-UniRule"/>
</dbReference>
<keyword evidence="13 19" id="KW-0342">GTP-binding</keyword>
<evidence type="ECO:0000259" key="20">
    <source>
        <dbReference type="Pfam" id="PF00925"/>
    </source>
</evidence>
<dbReference type="GO" id="GO:0000287">
    <property type="term" value="F:magnesium ion binding"/>
    <property type="evidence" value="ECO:0007669"/>
    <property type="project" value="UniProtKB-UniRule"/>
</dbReference>
<feature type="binding site" evidence="19">
    <location>
        <position position="31"/>
    </location>
    <ligand>
        <name>D-ribulose 5-phosphate</name>
        <dbReference type="ChEBI" id="CHEBI:58121"/>
    </ligand>
</feature>
<accession>A0A969Q0D7</accession>
<keyword evidence="7 19" id="KW-0686">Riboflavin biosynthesis</keyword>
<feature type="binding site" evidence="19">
    <location>
        <position position="141"/>
    </location>
    <ligand>
        <name>Mg(2+)</name>
        <dbReference type="ChEBI" id="CHEBI:18420"/>
        <label>2</label>
    </ligand>
</feature>
<keyword evidence="22" id="KW-1185">Reference proteome</keyword>
<dbReference type="EC" id="3.5.4.25" evidence="19"/>
<evidence type="ECO:0000256" key="5">
    <source>
        <dbReference type="ARBA" id="ARBA00004904"/>
    </source>
</evidence>
<comment type="function">
    <text evidence="17 19">Catalyzes the conversion of GTP to 2,5-diamino-6-ribosylamino-4(3H)-pyrimidinone 5'-phosphate (DARP), formate and pyrophosphate.</text>
</comment>
<evidence type="ECO:0000313" key="21">
    <source>
        <dbReference type="EMBL" id="NJP38837.1"/>
    </source>
</evidence>
<gene>
    <name evidence="19" type="primary">ribBA</name>
    <name evidence="21" type="ORF">HCN83_14815</name>
</gene>
<dbReference type="Gene3D" id="3.90.870.10">
    <property type="entry name" value="DHBP synthase"/>
    <property type="match status" value="1"/>
</dbReference>
<feature type="binding site" evidence="19">
    <location>
        <position position="27"/>
    </location>
    <ligand>
        <name>Mg(2+)</name>
        <dbReference type="ChEBI" id="CHEBI:18420"/>
        <label>1</label>
    </ligand>
</feature>
<name>A0A969Q0D7_9BACI</name>
<feature type="binding site" evidence="19">
    <location>
        <begin position="26"/>
        <end position="27"/>
    </location>
    <ligand>
        <name>D-ribulose 5-phosphate</name>
        <dbReference type="ChEBI" id="CHEBI:58121"/>
    </ligand>
</feature>
<comment type="pathway">
    <text evidence="5 19">Cofactor biosynthesis; riboflavin biosynthesis; 2-hydroxy-3-oxobutyl phosphate from D-ribulose 5-phosphate: step 1/1.</text>
</comment>
<evidence type="ECO:0000256" key="11">
    <source>
        <dbReference type="ARBA" id="ARBA00022833"/>
    </source>
</evidence>
<dbReference type="SUPFAM" id="SSF55821">
    <property type="entry name" value="YrdC/RibB"/>
    <property type="match status" value="1"/>
</dbReference>
<dbReference type="FunFam" id="3.40.50.10990:FF:000001">
    <property type="entry name" value="Riboflavin biosynthesis protein RibBA"/>
    <property type="match status" value="1"/>
</dbReference>
<dbReference type="NCBIfam" id="TIGR00506">
    <property type="entry name" value="ribB"/>
    <property type="match status" value="1"/>
</dbReference>
<dbReference type="Pfam" id="PF00925">
    <property type="entry name" value="GTP_cyclohydro2"/>
    <property type="match status" value="1"/>
</dbReference>
<dbReference type="GO" id="GO:0005525">
    <property type="term" value="F:GTP binding"/>
    <property type="evidence" value="ECO:0007669"/>
    <property type="project" value="UniProtKB-KW"/>
</dbReference>
<comment type="similarity">
    <text evidence="19">In the C-terminal section; belongs to the GTP cyclohydrolase II family.</text>
</comment>
<dbReference type="FunFam" id="3.90.870.10:FF:000001">
    <property type="entry name" value="Riboflavin biosynthesis protein RibBA"/>
    <property type="match status" value="1"/>
</dbReference>
<comment type="function">
    <text evidence="3 19">Catalyzes the conversion of D-ribulose 5-phosphate to formate and 3,4-dihydroxy-2-butanone 4-phosphate.</text>
</comment>
<evidence type="ECO:0000313" key="22">
    <source>
        <dbReference type="Proteomes" id="UP000752012"/>
    </source>
</evidence>
<keyword evidence="8 19" id="KW-0479">Metal-binding</keyword>
<dbReference type="GO" id="GO:0003935">
    <property type="term" value="F:GTP cyclohydrolase II activity"/>
    <property type="evidence" value="ECO:0007669"/>
    <property type="project" value="UniProtKB-UniRule"/>
</dbReference>
<evidence type="ECO:0000256" key="7">
    <source>
        <dbReference type="ARBA" id="ARBA00022619"/>
    </source>
</evidence>
<feature type="binding site" evidence="19">
    <location>
        <position position="162"/>
    </location>
    <ligand>
        <name>D-ribulose 5-phosphate</name>
        <dbReference type="ChEBI" id="CHEBI:58121"/>
    </ligand>
</feature>
<dbReference type="InterPro" id="IPR032677">
    <property type="entry name" value="GTP_cyclohydro_II"/>
</dbReference>
<feature type="binding site" evidence="19">
    <location>
        <position position="268"/>
    </location>
    <ligand>
        <name>Zn(2+)</name>
        <dbReference type="ChEBI" id="CHEBI:29105"/>
        <note>catalytic</note>
    </ligand>
</feature>
<dbReference type="GO" id="GO:0008686">
    <property type="term" value="F:3,4-dihydroxy-2-butanone-4-phosphate synthase activity"/>
    <property type="evidence" value="ECO:0007669"/>
    <property type="project" value="UniProtKB-UniRule"/>
</dbReference>
<evidence type="ECO:0000256" key="3">
    <source>
        <dbReference type="ARBA" id="ARBA00002284"/>
    </source>
</evidence>
<evidence type="ECO:0000256" key="19">
    <source>
        <dbReference type="HAMAP-Rule" id="MF_01283"/>
    </source>
</evidence>
<feature type="binding site" evidence="19">
    <location>
        <position position="27"/>
    </location>
    <ligand>
        <name>Mg(2+)</name>
        <dbReference type="ChEBI" id="CHEBI:18420"/>
        <label>2</label>
    </ligand>
</feature>
<evidence type="ECO:0000256" key="10">
    <source>
        <dbReference type="ARBA" id="ARBA00022801"/>
    </source>
</evidence>
<dbReference type="Pfam" id="PF00926">
    <property type="entry name" value="DHBP_synthase"/>
    <property type="match status" value="1"/>
</dbReference>
<evidence type="ECO:0000256" key="9">
    <source>
        <dbReference type="ARBA" id="ARBA00022741"/>
    </source>
</evidence>
<sequence>MFDPIEDAIYALAQGEVVIVCDDEDRENEGDFVSLAEKTTPDVINFMITYGRGLVCTPITEERAEKLGLVPMVDRNSDPHGTAFTVSVDHKHTTTGISAQERSMTIQALIDADSKPADFQRPGHIFPLIAKDGGVLRRAGHTEAAVDLARMAGSDPAGVICEIMNDDGTMARVPELREIADRHELKMVTIKDLIKYRNRKDKLVSREIEIKLPTDYGEFRAIGYSNVVDGKEHVAIVKGDIGASKPTLVRVHSECLTGDVFGSRRCDCGPQLHAALAQIEANGSGVVLYMRQEGRGIGLLNKMKAYKLQEEGLDTVEANEKLGFGPDLRDYGIGAQILRDLGIRKMKLLTNNPRKITGLNGYDLEIVERVPIQLPHSRDNENYLKTKKDKLGHMLHL</sequence>
<comment type="catalytic activity">
    <reaction evidence="18 19">
        <text>GTP + 4 H2O = 2,5-diamino-6-hydroxy-4-(5-phosphoribosylamino)-pyrimidine + formate + 2 phosphate + 3 H(+)</text>
        <dbReference type="Rhea" id="RHEA:23704"/>
        <dbReference type="ChEBI" id="CHEBI:15377"/>
        <dbReference type="ChEBI" id="CHEBI:15378"/>
        <dbReference type="ChEBI" id="CHEBI:15740"/>
        <dbReference type="ChEBI" id="CHEBI:37565"/>
        <dbReference type="ChEBI" id="CHEBI:43474"/>
        <dbReference type="ChEBI" id="CHEBI:58614"/>
        <dbReference type="EC" id="3.5.4.25"/>
    </reaction>
</comment>